<sequence>MTPCAQPPSRQEAALMKTQPLTHHRNLTPSKGQVWLVGDTHFGHAGSIGHSGRPFRNVAEMDRLLIEAWVSCVRPTDTVIHLGDFEWGHTPERTAQIFAALPGKKHLVVGNHDRPRVTSLAWESVQERLTIHAAGRKVVADHYPLRAWPGSFHGALHVHGHTHGTLPGTSQSADVGVDVWGYRPARLEDVIARMEATPEEPEERARAEKRKAQA</sequence>
<organism evidence="4 5">
    <name type="scientific">Methylobacterium aquaticum</name>
    <dbReference type="NCBI Taxonomy" id="270351"/>
    <lineage>
        <taxon>Bacteria</taxon>
        <taxon>Pseudomonadati</taxon>
        <taxon>Pseudomonadota</taxon>
        <taxon>Alphaproteobacteria</taxon>
        <taxon>Hyphomicrobiales</taxon>
        <taxon>Methylobacteriaceae</taxon>
        <taxon>Methylobacterium</taxon>
    </lineage>
</organism>
<dbReference type="SUPFAM" id="SSF56300">
    <property type="entry name" value="Metallo-dependent phosphatases"/>
    <property type="match status" value="1"/>
</dbReference>
<dbReference type="Gene3D" id="3.60.21.10">
    <property type="match status" value="1"/>
</dbReference>
<feature type="domain" description="Calcineurin-like phosphoesterase" evidence="3">
    <location>
        <begin position="34"/>
        <end position="163"/>
    </location>
</feature>
<name>A0A1Y0ZG48_9HYPH</name>
<proteinExistence type="inferred from homology"/>
<dbReference type="GO" id="GO:0016787">
    <property type="term" value="F:hydrolase activity"/>
    <property type="evidence" value="ECO:0007669"/>
    <property type="project" value="UniProtKB-KW"/>
</dbReference>
<protein>
    <submittedName>
        <fullName evidence="4">Predicted phosphoesterase or phosphohydrolase</fullName>
    </submittedName>
</protein>
<evidence type="ECO:0000259" key="3">
    <source>
        <dbReference type="Pfam" id="PF12850"/>
    </source>
</evidence>
<evidence type="ECO:0000256" key="1">
    <source>
        <dbReference type="ARBA" id="ARBA00008950"/>
    </source>
</evidence>
<dbReference type="EMBL" id="AP014704">
    <property type="protein sequence ID" value="BAR47156.1"/>
    <property type="molecule type" value="Genomic_DNA"/>
</dbReference>
<evidence type="ECO:0000313" key="4">
    <source>
        <dbReference type="EMBL" id="BAR47156.1"/>
    </source>
</evidence>
<dbReference type="InterPro" id="IPR024654">
    <property type="entry name" value="Calcineurin-like_PHP_lpxH"/>
</dbReference>
<reference evidence="5" key="2">
    <citation type="submission" date="2015-01" db="EMBL/GenBank/DDBJ databases">
        <title>Complete genome sequence of Methylobacterium aquaticum strain 22A.</title>
        <authorList>
            <person name="Tani A."/>
            <person name="Ogura Y."/>
            <person name="Hayashi T."/>
        </authorList>
    </citation>
    <scope>NUCLEOTIDE SEQUENCE [LARGE SCALE GENOMIC DNA]</scope>
    <source>
        <strain evidence="5">MA-22A</strain>
    </source>
</reference>
<feature type="region of interest" description="Disordered" evidence="2">
    <location>
        <begin position="195"/>
        <end position="214"/>
    </location>
</feature>
<keyword evidence="4" id="KW-0378">Hydrolase</keyword>
<dbReference type="AlphaFoldDB" id="A0A1Y0ZG48"/>
<accession>A0A1Y0ZG48</accession>
<dbReference type="STRING" id="270351.Maq22A_c28250"/>
<evidence type="ECO:0000313" key="5">
    <source>
        <dbReference type="Proteomes" id="UP000061432"/>
    </source>
</evidence>
<reference evidence="4 5" key="1">
    <citation type="journal article" date="2015" name="Genome Announc.">
        <title>Complete Genome Sequence of Methylobacterium aquaticum Strain 22A, Isolated from Racomitrium japonicum Moss.</title>
        <authorList>
            <person name="Tani A."/>
            <person name="Ogura Y."/>
            <person name="Hayashi T."/>
            <person name="Kimbara K."/>
        </authorList>
    </citation>
    <scope>NUCLEOTIDE SEQUENCE [LARGE SCALE GENOMIC DNA]</scope>
    <source>
        <strain evidence="4 5">MA-22A</strain>
    </source>
</reference>
<gene>
    <name evidence="4" type="ORF">Maq22A_c28250</name>
</gene>
<dbReference type="Proteomes" id="UP000061432">
    <property type="component" value="Chromosome"/>
</dbReference>
<dbReference type="KEGG" id="maqu:Maq22A_c28250"/>
<evidence type="ECO:0000256" key="2">
    <source>
        <dbReference type="SAM" id="MobiDB-lite"/>
    </source>
</evidence>
<comment type="similarity">
    <text evidence="1">Belongs to the metallophosphoesterase superfamily. YfcE family.</text>
</comment>
<dbReference type="InterPro" id="IPR029052">
    <property type="entry name" value="Metallo-depent_PP-like"/>
</dbReference>
<dbReference type="Pfam" id="PF12850">
    <property type="entry name" value="Metallophos_2"/>
    <property type="match status" value="1"/>
</dbReference>